<dbReference type="RefSeq" id="WP_154546397.1">
    <property type="nucleotide sequence ID" value="NZ_VUMY01000023.1"/>
</dbReference>
<proteinExistence type="inferred from homology"/>
<protein>
    <recommendedName>
        <fullName evidence="4">Methyltransferase</fullName>
        <ecNumber evidence="4">2.1.1.-</ecNumber>
    </recommendedName>
</protein>
<sequence>MPLKIEYVPVGKIQPHPENPRRGDVDIIRESVKANGVYRPLIVQKSSGYILAGNHTYQALVAEGIERVPVVFLDVDDVGAKRIMLADNRTSDFGDYDDAQLMELLQSLDGDLVGTGWDDDDLSELLAGGGGSQMLTNPNDVPPIPSTPITKTGQLWLLGKHRVLCGDSTKPEDVARLLDGKLADMLLTDPPYNVALGSHMRPSEAKQLRRRTDGLVIENDSWESAAEFIEFLKKAFSNALAGIKPGAVFYIWYATSQEMNFHQACAEANMQVRQVLVWNKNVFVLGRQDYQWKHEPCLYGWKEGAAHNWYSDRKQTTVLDFDKPQRSEDHPTMKPVELMAYLIENSSRPGGLVLDSFGGSGSTMIACEQTGRSCVTMELDPHYVDVICRRFQEVTGVVPVDAASGREVSFVLEEV</sequence>
<evidence type="ECO:0000259" key="5">
    <source>
        <dbReference type="SMART" id="SM00470"/>
    </source>
</evidence>
<dbReference type="SUPFAM" id="SSF110849">
    <property type="entry name" value="ParB/Sulfiredoxin"/>
    <property type="match status" value="1"/>
</dbReference>
<accession>A0A7K0K528</accession>
<dbReference type="PANTHER" id="PTHR33375:SF1">
    <property type="entry name" value="CHROMOSOME-PARTITIONING PROTEIN PARB-RELATED"/>
    <property type="match status" value="1"/>
</dbReference>
<dbReference type="SMART" id="SM00470">
    <property type="entry name" value="ParB"/>
    <property type="match status" value="1"/>
</dbReference>
<dbReference type="InterPro" id="IPR050336">
    <property type="entry name" value="Chromosome_partition/occlusion"/>
</dbReference>
<keyword evidence="3" id="KW-0808">Transferase</keyword>
<name>A0A7K0K528_9ACTO</name>
<comment type="caution">
    <text evidence="6">The sequence shown here is derived from an EMBL/GenBank/DDBJ whole genome shotgun (WGS) entry which is preliminary data.</text>
</comment>
<dbReference type="Gene3D" id="3.40.50.150">
    <property type="entry name" value="Vaccinia Virus protein VP39"/>
    <property type="match status" value="1"/>
</dbReference>
<dbReference type="PROSITE" id="PS00092">
    <property type="entry name" value="N6_MTASE"/>
    <property type="match status" value="1"/>
</dbReference>
<dbReference type="AlphaFoldDB" id="A0A7K0K528"/>
<dbReference type="InterPro" id="IPR001091">
    <property type="entry name" value="RM_Methyltransferase"/>
</dbReference>
<evidence type="ECO:0000256" key="3">
    <source>
        <dbReference type="ARBA" id="ARBA00022679"/>
    </source>
</evidence>
<dbReference type="EC" id="2.1.1.-" evidence="4"/>
<dbReference type="Pfam" id="PF01555">
    <property type="entry name" value="N6_N4_Mtase"/>
    <property type="match status" value="1"/>
</dbReference>
<dbReference type="Proteomes" id="UP000442535">
    <property type="component" value="Unassembled WGS sequence"/>
</dbReference>
<dbReference type="InterPro" id="IPR015840">
    <property type="entry name" value="DNA_MeTrfase_ParB"/>
</dbReference>
<dbReference type="PRINTS" id="PR00508">
    <property type="entry name" value="S21N4MTFRASE"/>
</dbReference>
<dbReference type="InterPro" id="IPR002052">
    <property type="entry name" value="DNA_methylase_N6_adenine_CS"/>
</dbReference>
<evidence type="ECO:0000256" key="2">
    <source>
        <dbReference type="ARBA" id="ARBA00022603"/>
    </source>
</evidence>
<dbReference type="Gene3D" id="3.90.1530.10">
    <property type="entry name" value="Conserved hypothetical protein from pyrococcus furiosus pfu- 392566-001, ParB domain"/>
    <property type="match status" value="1"/>
</dbReference>
<dbReference type="InterPro" id="IPR002941">
    <property type="entry name" value="DNA_methylase_N4/N6"/>
</dbReference>
<dbReference type="InterPro" id="IPR003115">
    <property type="entry name" value="ParB_N"/>
</dbReference>
<evidence type="ECO:0000256" key="1">
    <source>
        <dbReference type="ARBA" id="ARBA00006594"/>
    </source>
</evidence>
<dbReference type="SUPFAM" id="SSF53335">
    <property type="entry name" value="S-adenosyl-L-methionine-dependent methyltransferases"/>
    <property type="match status" value="1"/>
</dbReference>
<gene>
    <name evidence="6" type="ORF">FYJ63_10175</name>
</gene>
<dbReference type="EMBL" id="VUMY01000023">
    <property type="protein sequence ID" value="MST50582.1"/>
    <property type="molecule type" value="Genomic_DNA"/>
</dbReference>
<dbReference type="GO" id="GO:0003677">
    <property type="term" value="F:DNA binding"/>
    <property type="evidence" value="ECO:0007669"/>
    <property type="project" value="InterPro"/>
</dbReference>
<organism evidence="6 7">
    <name type="scientific">Mobiluncus porci</name>
    <dbReference type="NCBI Taxonomy" id="2652278"/>
    <lineage>
        <taxon>Bacteria</taxon>
        <taxon>Bacillati</taxon>
        <taxon>Actinomycetota</taxon>
        <taxon>Actinomycetes</taxon>
        <taxon>Actinomycetales</taxon>
        <taxon>Actinomycetaceae</taxon>
        <taxon>Mobiluncus</taxon>
    </lineage>
</organism>
<dbReference type="GO" id="GO:0045881">
    <property type="term" value="P:positive regulation of sporulation resulting in formation of a cellular spore"/>
    <property type="evidence" value="ECO:0007669"/>
    <property type="project" value="TreeGrafter"/>
</dbReference>
<keyword evidence="7" id="KW-1185">Reference proteome</keyword>
<dbReference type="GO" id="GO:0008170">
    <property type="term" value="F:N-methyltransferase activity"/>
    <property type="evidence" value="ECO:0007669"/>
    <property type="project" value="InterPro"/>
</dbReference>
<evidence type="ECO:0000313" key="7">
    <source>
        <dbReference type="Proteomes" id="UP000442535"/>
    </source>
</evidence>
<dbReference type="PANTHER" id="PTHR33375">
    <property type="entry name" value="CHROMOSOME-PARTITIONING PROTEIN PARB-RELATED"/>
    <property type="match status" value="1"/>
</dbReference>
<dbReference type="GO" id="GO:0007059">
    <property type="term" value="P:chromosome segregation"/>
    <property type="evidence" value="ECO:0007669"/>
    <property type="project" value="TreeGrafter"/>
</dbReference>
<dbReference type="GO" id="GO:0005694">
    <property type="term" value="C:chromosome"/>
    <property type="evidence" value="ECO:0007669"/>
    <property type="project" value="TreeGrafter"/>
</dbReference>
<feature type="domain" description="ParB-like N-terminal" evidence="5">
    <location>
        <begin position="6"/>
        <end position="89"/>
    </location>
</feature>
<evidence type="ECO:0000256" key="4">
    <source>
        <dbReference type="RuleBase" id="RU362026"/>
    </source>
</evidence>
<comment type="similarity">
    <text evidence="1 4">Belongs to the N(4)/N(6)-methyltransferase family.</text>
</comment>
<dbReference type="GO" id="GO:0032259">
    <property type="term" value="P:methylation"/>
    <property type="evidence" value="ECO:0007669"/>
    <property type="project" value="UniProtKB-KW"/>
</dbReference>
<dbReference type="InterPro" id="IPR029063">
    <property type="entry name" value="SAM-dependent_MTases_sf"/>
</dbReference>
<dbReference type="InterPro" id="IPR036086">
    <property type="entry name" value="ParB/Sulfiredoxin_sf"/>
</dbReference>
<reference evidence="6 7" key="1">
    <citation type="submission" date="2019-08" db="EMBL/GenBank/DDBJ databases">
        <title>In-depth cultivation of the pig gut microbiome towards novel bacterial diversity and tailored functional studies.</title>
        <authorList>
            <person name="Wylensek D."/>
            <person name="Hitch T.C.A."/>
            <person name="Clavel T."/>
        </authorList>
    </citation>
    <scope>NUCLEOTIDE SEQUENCE [LARGE SCALE GENOMIC DNA]</scope>
    <source>
        <strain evidence="6 7">RF-GAM-744-WT-7</strain>
    </source>
</reference>
<dbReference type="PIRSF" id="PIRSF036758">
    <property type="entry name" value="Aden_M_ParB"/>
    <property type="match status" value="1"/>
</dbReference>
<dbReference type="Pfam" id="PF02195">
    <property type="entry name" value="ParB_N"/>
    <property type="match status" value="1"/>
</dbReference>
<keyword evidence="2" id="KW-0489">Methyltransferase</keyword>
<evidence type="ECO:0000313" key="6">
    <source>
        <dbReference type="EMBL" id="MST50582.1"/>
    </source>
</evidence>